<dbReference type="Gene3D" id="1.20.1250.20">
    <property type="entry name" value="MFS general substrate transporter like domains"/>
    <property type="match status" value="1"/>
</dbReference>
<feature type="transmembrane region" description="Helical" evidence="10">
    <location>
        <begin position="240"/>
        <end position="261"/>
    </location>
</feature>
<keyword evidence="4" id="KW-0762">Sugar transport</keyword>
<feature type="transmembrane region" description="Helical" evidence="10">
    <location>
        <begin position="324"/>
        <end position="342"/>
    </location>
</feature>
<dbReference type="FunFam" id="1.20.1250.20:FF:000254">
    <property type="entry name" value="MAL31p Maltose permease"/>
    <property type="match status" value="1"/>
</dbReference>
<evidence type="ECO:0000313" key="12">
    <source>
        <dbReference type="EMBL" id="TPX08522.1"/>
    </source>
</evidence>
<dbReference type="OrthoDB" id="6612291at2759"/>
<feature type="transmembrane region" description="Helical" evidence="10">
    <location>
        <begin position="362"/>
        <end position="380"/>
    </location>
</feature>
<evidence type="ECO:0000313" key="13">
    <source>
        <dbReference type="Proteomes" id="UP000319257"/>
    </source>
</evidence>
<feature type="transmembrane region" description="Helical" evidence="10">
    <location>
        <begin position="112"/>
        <end position="131"/>
    </location>
</feature>
<feature type="transmembrane region" description="Helical" evidence="10">
    <location>
        <begin position="201"/>
        <end position="220"/>
    </location>
</feature>
<keyword evidence="13" id="KW-1185">Reference proteome</keyword>
<dbReference type="InterPro" id="IPR050360">
    <property type="entry name" value="MFS_Sugar_Transporters"/>
</dbReference>
<evidence type="ECO:0000256" key="7">
    <source>
        <dbReference type="ARBA" id="ARBA00023136"/>
    </source>
</evidence>
<feature type="transmembrane region" description="Helical" evidence="10">
    <location>
        <begin position="143"/>
        <end position="161"/>
    </location>
</feature>
<dbReference type="EMBL" id="SKBQ01000077">
    <property type="protein sequence ID" value="TPX08522.1"/>
    <property type="molecule type" value="Genomic_DNA"/>
</dbReference>
<name>A0A507AHJ5_9PEZI</name>
<dbReference type="Pfam" id="PF00083">
    <property type="entry name" value="Sugar_tr"/>
    <property type="match status" value="1"/>
</dbReference>
<dbReference type="InterPro" id="IPR020846">
    <property type="entry name" value="MFS_dom"/>
</dbReference>
<dbReference type="InParanoid" id="A0A507AHJ5"/>
<evidence type="ECO:0000256" key="2">
    <source>
        <dbReference type="ARBA" id="ARBA00010992"/>
    </source>
</evidence>
<dbReference type="NCBIfam" id="TIGR00879">
    <property type="entry name" value="SP"/>
    <property type="match status" value="1"/>
</dbReference>
<evidence type="ECO:0000259" key="11">
    <source>
        <dbReference type="PROSITE" id="PS50850"/>
    </source>
</evidence>
<dbReference type="GeneID" id="41977456"/>
<sequence>MAEPKAPTATEVDFIQSQANEAQSNSMDSDGLKSGLAEQARNATGREHELTLKQAFRLYPKAIAFSLIFSAAVIMEGYDLALLGGFYGYSAFQNKFGDQPGPNGGKVVSANWQTYIQNGGLVGQIIGLYINGFISDHFGYKRTMLFSQALMISLIFIPFFAPNIQTILAGNILLGIPWGIFQTLSVTYASDVAPVILRPYLTTYVNLCWIIGQLISAGVLRGLLSREGEWGYRIPFALQWMWPPLIILGTLFAPESPWWLVRKGRLEDAKKALLQLTSRNAQSNFDVDDQVALMKATDELEKAQSEGMTYWDCFKGVDLRRTEIASVSYLAQCWCGSALMGYSVQFYERAGLSPQNSFDMNIGQSAMGVIGVLLSWVMMGRFGRRDIYIAGMFGLMVILMTVGGLGFARPDLPGPSWAIGSLLLFYTFVYNMTVGPVCYSIVAEIPSTRHKIKTVVLARNFSNIGGLLNNSLMPHMLGIHSWNWGARTGLFWAGFCVVILIWSYFRLPEPKGRTYGELDVLFHHRVSARKFASTRVDQFAEGGNTKVEPVDL</sequence>
<evidence type="ECO:0000256" key="4">
    <source>
        <dbReference type="ARBA" id="ARBA00022597"/>
    </source>
</evidence>
<comment type="caution">
    <text evidence="12">The sequence shown here is derived from an EMBL/GenBank/DDBJ whole genome shotgun (WGS) entry which is preliminary data.</text>
</comment>
<dbReference type="GO" id="GO:0016020">
    <property type="term" value="C:membrane"/>
    <property type="evidence" value="ECO:0007669"/>
    <property type="project" value="UniProtKB-SubCell"/>
</dbReference>
<accession>A0A507AHJ5</accession>
<feature type="region of interest" description="Disordered" evidence="9">
    <location>
        <begin position="20"/>
        <end position="40"/>
    </location>
</feature>
<feature type="transmembrane region" description="Helical" evidence="10">
    <location>
        <begin position="484"/>
        <end position="505"/>
    </location>
</feature>
<feature type="transmembrane region" description="Helical" evidence="10">
    <location>
        <begin position="62"/>
        <end position="92"/>
    </location>
</feature>
<feature type="transmembrane region" description="Helical" evidence="10">
    <location>
        <begin position="387"/>
        <end position="407"/>
    </location>
</feature>
<dbReference type="PROSITE" id="PS50850">
    <property type="entry name" value="MFS"/>
    <property type="match status" value="1"/>
</dbReference>
<keyword evidence="3 8" id="KW-0813">Transport</keyword>
<dbReference type="InterPro" id="IPR003663">
    <property type="entry name" value="Sugar/inositol_transpt"/>
</dbReference>
<dbReference type="InterPro" id="IPR036259">
    <property type="entry name" value="MFS_trans_sf"/>
</dbReference>
<dbReference type="RefSeq" id="XP_030990233.1">
    <property type="nucleotide sequence ID" value="XM_031132580.1"/>
</dbReference>
<keyword evidence="6 10" id="KW-1133">Transmembrane helix</keyword>
<protein>
    <recommendedName>
        <fullName evidence="11">Major facilitator superfamily (MFS) profile domain-containing protein</fullName>
    </recommendedName>
</protein>
<keyword evidence="7 10" id="KW-0472">Membrane</keyword>
<evidence type="ECO:0000256" key="5">
    <source>
        <dbReference type="ARBA" id="ARBA00022692"/>
    </source>
</evidence>
<dbReference type="Proteomes" id="UP000319257">
    <property type="component" value="Unassembled WGS sequence"/>
</dbReference>
<dbReference type="GO" id="GO:0005351">
    <property type="term" value="F:carbohydrate:proton symporter activity"/>
    <property type="evidence" value="ECO:0007669"/>
    <property type="project" value="TreeGrafter"/>
</dbReference>
<comment type="subcellular location">
    <subcellularLocation>
        <location evidence="1">Membrane</location>
        <topology evidence="1">Multi-pass membrane protein</topology>
    </subcellularLocation>
</comment>
<evidence type="ECO:0000256" key="1">
    <source>
        <dbReference type="ARBA" id="ARBA00004141"/>
    </source>
</evidence>
<feature type="transmembrane region" description="Helical" evidence="10">
    <location>
        <begin position="419"/>
        <end position="442"/>
    </location>
</feature>
<evidence type="ECO:0000256" key="10">
    <source>
        <dbReference type="SAM" id="Phobius"/>
    </source>
</evidence>
<evidence type="ECO:0000256" key="9">
    <source>
        <dbReference type="SAM" id="MobiDB-lite"/>
    </source>
</evidence>
<organism evidence="12 13">
    <name type="scientific">Thyridium curvatum</name>
    <dbReference type="NCBI Taxonomy" id="1093900"/>
    <lineage>
        <taxon>Eukaryota</taxon>
        <taxon>Fungi</taxon>
        <taxon>Dikarya</taxon>
        <taxon>Ascomycota</taxon>
        <taxon>Pezizomycotina</taxon>
        <taxon>Sordariomycetes</taxon>
        <taxon>Sordariomycetidae</taxon>
        <taxon>Thyridiales</taxon>
        <taxon>Thyridiaceae</taxon>
        <taxon>Thyridium</taxon>
    </lineage>
</organism>
<comment type="similarity">
    <text evidence="2 8">Belongs to the major facilitator superfamily. Sugar transporter (TC 2.A.1.1) family.</text>
</comment>
<feature type="transmembrane region" description="Helical" evidence="10">
    <location>
        <begin position="454"/>
        <end position="472"/>
    </location>
</feature>
<evidence type="ECO:0000256" key="3">
    <source>
        <dbReference type="ARBA" id="ARBA00022448"/>
    </source>
</evidence>
<dbReference type="SUPFAM" id="SSF103473">
    <property type="entry name" value="MFS general substrate transporter"/>
    <property type="match status" value="1"/>
</dbReference>
<dbReference type="PANTHER" id="PTHR48022">
    <property type="entry name" value="PLASTIDIC GLUCOSE TRANSPORTER 4"/>
    <property type="match status" value="1"/>
</dbReference>
<gene>
    <name evidence="12" type="ORF">E0L32_010009</name>
</gene>
<keyword evidence="5 10" id="KW-0812">Transmembrane</keyword>
<proteinExistence type="inferred from homology"/>
<dbReference type="PANTHER" id="PTHR48022:SF5">
    <property type="entry name" value="ALPHA-GLUCOSIDES PERMEASE MPH2-RELATED"/>
    <property type="match status" value="1"/>
</dbReference>
<dbReference type="InterPro" id="IPR005828">
    <property type="entry name" value="MFS_sugar_transport-like"/>
</dbReference>
<feature type="transmembrane region" description="Helical" evidence="10">
    <location>
        <begin position="167"/>
        <end position="189"/>
    </location>
</feature>
<reference evidence="12 13" key="1">
    <citation type="submission" date="2019-06" db="EMBL/GenBank/DDBJ databases">
        <title>Draft genome sequence of the filamentous fungus Phialemoniopsis curvata isolated from diesel fuel.</title>
        <authorList>
            <person name="Varaljay V.A."/>
            <person name="Lyon W.J."/>
            <person name="Crouch A.L."/>
            <person name="Drake C.E."/>
            <person name="Hollomon J.M."/>
            <person name="Nadeau L.J."/>
            <person name="Nunn H.S."/>
            <person name="Stevenson B.S."/>
            <person name="Bojanowski C.L."/>
            <person name="Crookes-Goodson W.J."/>
        </authorList>
    </citation>
    <scope>NUCLEOTIDE SEQUENCE [LARGE SCALE GENOMIC DNA]</scope>
    <source>
        <strain evidence="12 13">D216</strain>
    </source>
</reference>
<evidence type="ECO:0000256" key="8">
    <source>
        <dbReference type="RuleBase" id="RU003346"/>
    </source>
</evidence>
<dbReference type="FunCoup" id="A0A507AHJ5">
    <property type="interactions" value="38"/>
</dbReference>
<feature type="domain" description="Major facilitator superfamily (MFS) profile" evidence="11">
    <location>
        <begin position="65"/>
        <end position="511"/>
    </location>
</feature>
<dbReference type="AlphaFoldDB" id="A0A507AHJ5"/>
<evidence type="ECO:0000256" key="6">
    <source>
        <dbReference type="ARBA" id="ARBA00022989"/>
    </source>
</evidence>